<dbReference type="Pfam" id="PF07730">
    <property type="entry name" value="HisKA_3"/>
    <property type="match status" value="1"/>
</dbReference>
<keyword evidence="6 12" id="KW-0418">Kinase</keyword>
<dbReference type="GO" id="GO:0016020">
    <property type="term" value="C:membrane"/>
    <property type="evidence" value="ECO:0007669"/>
    <property type="project" value="InterPro"/>
</dbReference>
<evidence type="ECO:0000256" key="3">
    <source>
        <dbReference type="ARBA" id="ARBA00022553"/>
    </source>
</evidence>
<evidence type="ECO:0000313" key="13">
    <source>
        <dbReference type="Proteomes" id="UP000295075"/>
    </source>
</evidence>
<accession>A0A4V2XSU5</accession>
<feature type="region of interest" description="Disordered" evidence="9">
    <location>
        <begin position="1"/>
        <end position="36"/>
    </location>
</feature>
<evidence type="ECO:0000256" key="5">
    <source>
        <dbReference type="ARBA" id="ARBA00022741"/>
    </source>
</evidence>
<evidence type="ECO:0000256" key="8">
    <source>
        <dbReference type="ARBA" id="ARBA00023012"/>
    </source>
</evidence>
<dbReference type="PANTHER" id="PTHR24421:SF10">
    <property type="entry name" value="NITRATE_NITRITE SENSOR PROTEIN NARQ"/>
    <property type="match status" value="1"/>
</dbReference>
<keyword evidence="13" id="KW-1185">Reference proteome</keyword>
<evidence type="ECO:0000256" key="2">
    <source>
        <dbReference type="ARBA" id="ARBA00012438"/>
    </source>
</evidence>
<evidence type="ECO:0000256" key="10">
    <source>
        <dbReference type="SAM" id="Phobius"/>
    </source>
</evidence>
<name>A0A4V2XSU5_9ACTN</name>
<feature type="region of interest" description="Disordered" evidence="9">
    <location>
        <begin position="67"/>
        <end position="98"/>
    </location>
</feature>
<evidence type="ECO:0000256" key="4">
    <source>
        <dbReference type="ARBA" id="ARBA00022679"/>
    </source>
</evidence>
<feature type="transmembrane region" description="Helical" evidence="10">
    <location>
        <begin position="152"/>
        <end position="171"/>
    </location>
</feature>
<dbReference type="CDD" id="cd16917">
    <property type="entry name" value="HATPase_UhpB-NarQ-NarX-like"/>
    <property type="match status" value="1"/>
</dbReference>
<keyword evidence="10" id="KW-0472">Membrane</keyword>
<dbReference type="AlphaFoldDB" id="A0A4V2XSU5"/>
<comment type="caution">
    <text evidence="12">The sequence shown here is derived from an EMBL/GenBank/DDBJ whole genome shotgun (WGS) entry which is preliminary data.</text>
</comment>
<dbReference type="GO" id="GO:0000155">
    <property type="term" value="F:phosphorelay sensor kinase activity"/>
    <property type="evidence" value="ECO:0007669"/>
    <property type="project" value="InterPro"/>
</dbReference>
<dbReference type="SUPFAM" id="SSF55874">
    <property type="entry name" value="ATPase domain of HSP90 chaperone/DNA topoisomerase II/histidine kinase"/>
    <property type="match status" value="1"/>
</dbReference>
<evidence type="ECO:0000256" key="7">
    <source>
        <dbReference type="ARBA" id="ARBA00022840"/>
    </source>
</evidence>
<protein>
    <recommendedName>
        <fullName evidence="2">histidine kinase</fullName>
        <ecNumber evidence="2">2.7.13.3</ecNumber>
    </recommendedName>
</protein>
<evidence type="ECO:0000256" key="1">
    <source>
        <dbReference type="ARBA" id="ARBA00000085"/>
    </source>
</evidence>
<dbReference type="GO" id="GO:0005524">
    <property type="term" value="F:ATP binding"/>
    <property type="evidence" value="ECO:0007669"/>
    <property type="project" value="UniProtKB-KW"/>
</dbReference>
<keyword evidence="10" id="KW-1133">Transmembrane helix</keyword>
<keyword evidence="5" id="KW-0547">Nucleotide-binding</keyword>
<organism evidence="12 13">
    <name type="scientific">Kribbella albertanoniae</name>
    <dbReference type="NCBI Taxonomy" id="1266829"/>
    <lineage>
        <taxon>Bacteria</taxon>
        <taxon>Bacillati</taxon>
        <taxon>Actinomycetota</taxon>
        <taxon>Actinomycetes</taxon>
        <taxon>Propionibacteriales</taxon>
        <taxon>Kribbellaceae</taxon>
        <taxon>Kribbella</taxon>
    </lineage>
</organism>
<gene>
    <name evidence="12" type="ORF">E1261_02390</name>
</gene>
<dbReference type="Proteomes" id="UP000295075">
    <property type="component" value="Unassembled WGS sequence"/>
</dbReference>
<evidence type="ECO:0000259" key="11">
    <source>
        <dbReference type="Pfam" id="PF07730"/>
    </source>
</evidence>
<dbReference type="EMBL" id="SMKA01000004">
    <property type="protein sequence ID" value="TDC35045.1"/>
    <property type="molecule type" value="Genomic_DNA"/>
</dbReference>
<keyword evidence="7" id="KW-0067">ATP-binding</keyword>
<comment type="catalytic activity">
    <reaction evidence="1">
        <text>ATP + protein L-histidine = ADP + protein N-phospho-L-histidine.</text>
        <dbReference type="EC" id="2.7.13.3"/>
    </reaction>
</comment>
<dbReference type="InterPro" id="IPR011712">
    <property type="entry name" value="Sig_transdc_His_kin_sub3_dim/P"/>
</dbReference>
<evidence type="ECO:0000256" key="6">
    <source>
        <dbReference type="ARBA" id="ARBA00022777"/>
    </source>
</evidence>
<feature type="transmembrane region" description="Helical" evidence="10">
    <location>
        <begin position="246"/>
        <end position="266"/>
    </location>
</feature>
<keyword evidence="3" id="KW-0597">Phosphoprotein</keyword>
<dbReference type="Gene3D" id="1.20.5.1930">
    <property type="match status" value="1"/>
</dbReference>
<evidence type="ECO:0000256" key="9">
    <source>
        <dbReference type="SAM" id="MobiDB-lite"/>
    </source>
</evidence>
<dbReference type="OrthoDB" id="227596at2"/>
<keyword evidence="4" id="KW-0808">Transferase</keyword>
<feature type="transmembrane region" description="Helical" evidence="10">
    <location>
        <begin position="222"/>
        <end position="240"/>
    </location>
</feature>
<dbReference type="GO" id="GO:0046983">
    <property type="term" value="F:protein dimerization activity"/>
    <property type="evidence" value="ECO:0007669"/>
    <property type="project" value="InterPro"/>
</dbReference>
<dbReference type="PANTHER" id="PTHR24421">
    <property type="entry name" value="NITRATE/NITRITE SENSOR PROTEIN NARX-RELATED"/>
    <property type="match status" value="1"/>
</dbReference>
<evidence type="ECO:0000313" key="12">
    <source>
        <dbReference type="EMBL" id="TDC35045.1"/>
    </source>
</evidence>
<feature type="transmembrane region" description="Helical" evidence="10">
    <location>
        <begin position="126"/>
        <end position="146"/>
    </location>
</feature>
<keyword evidence="10" id="KW-0812">Transmembrane</keyword>
<feature type="domain" description="Signal transduction histidine kinase subgroup 3 dimerisation and phosphoacceptor" evidence="11">
    <location>
        <begin position="299"/>
        <end position="363"/>
    </location>
</feature>
<reference evidence="12 13" key="1">
    <citation type="submission" date="2019-03" db="EMBL/GenBank/DDBJ databases">
        <title>Draft genome sequences of novel Actinobacteria.</title>
        <authorList>
            <person name="Sahin N."/>
            <person name="Ay H."/>
            <person name="Saygin H."/>
        </authorList>
    </citation>
    <scope>NUCLEOTIDE SEQUENCE [LARGE SCALE GENOMIC DNA]</scope>
    <source>
        <strain evidence="12 13">JCM 30547</strain>
    </source>
</reference>
<dbReference type="InterPro" id="IPR050482">
    <property type="entry name" value="Sensor_HK_TwoCompSys"/>
</dbReference>
<feature type="transmembrane region" description="Helical" evidence="10">
    <location>
        <begin position="178"/>
        <end position="194"/>
    </location>
</feature>
<dbReference type="Gene3D" id="3.30.565.10">
    <property type="entry name" value="Histidine kinase-like ATPase, C-terminal domain"/>
    <property type="match status" value="1"/>
</dbReference>
<proteinExistence type="predicted"/>
<dbReference type="EC" id="2.7.13.3" evidence="2"/>
<sequence length="503" mass="53156">MHVSAGHSSARREPEVPDEDVPVLAGVLRPDPDPFATGSVHDQSVCSTHVTSLESQARLHIGRRDECGERGTHRQGVVASTPAGRRASPRSATGWPSPLSQEISHLSRLPVRLPARQADKADGWSVDVFFVVVTAAVNLAGVLSIAGHSDTWGSFDALGLFLLLAGPVALWWRRRWPAFVLAVCVVATWSYLATDNPSGPVYGPMIVALVSAITNGARAAAYLVVIGTLLTSLVGVLLPGSDGPSLASTAGLAAWLSFLLALGELLRHRSALAKEQQRRLVMAAEAQTGQIRREAAEQRLKLARDLHDVLGHHLAVINVQATAGLQLHTTNRPGVPDALAAVQEASRQALDDVQAFLDTLHDPTEPATRTPSPSLVDLETLVSSARASGLQVQLEVSGPPRRLAAPQDLAASRVVLESLTNVLRHAGPARTWVRIHYQATRLTVRVDNAHAAVPAGPSPYGGGRGIAGMRARVAALDGTFAAGPADGFAWSVIATLPLPEELP</sequence>
<keyword evidence="8" id="KW-0902">Two-component regulatory system</keyword>
<dbReference type="InterPro" id="IPR036890">
    <property type="entry name" value="HATPase_C_sf"/>
</dbReference>